<reference evidence="7" key="1">
    <citation type="journal article" date="2019" name="Int. J. Syst. Evol. Microbiol.">
        <title>The Global Catalogue of Microorganisms (GCM) 10K type strain sequencing project: providing services to taxonomists for standard genome sequencing and annotation.</title>
        <authorList>
            <consortium name="The Broad Institute Genomics Platform"/>
            <consortium name="The Broad Institute Genome Sequencing Center for Infectious Disease"/>
            <person name="Wu L."/>
            <person name="Ma J."/>
        </authorList>
    </citation>
    <scope>NUCLEOTIDE SEQUENCE [LARGE SCALE GENOMIC DNA]</scope>
    <source>
        <strain evidence="7">KCTC 52232</strain>
    </source>
</reference>
<feature type="domain" description="Fibronectin type III-like" evidence="5">
    <location>
        <begin position="647"/>
        <end position="717"/>
    </location>
</feature>
<dbReference type="InterPro" id="IPR002772">
    <property type="entry name" value="Glyco_hydro_3_C"/>
</dbReference>
<dbReference type="Pfam" id="PF14310">
    <property type="entry name" value="Fn3-like"/>
    <property type="match status" value="1"/>
</dbReference>
<evidence type="ECO:0000256" key="3">
    <source>
        <dbReference type="ARBA" id="ARBA00022801"/>
    </source>
</evidence>
<dbReference type="Gene3D" id="3.40.50.1700">
    <property type="entry name" value="Glycoside hydrolase family 3 C-terminal domain"/>
    <property type="match status" value="1"/>
</dbReference>
<feature type="chain" id="PRO_5046087682" evidence="4">
    <location>
        <begin position="30"/>
        <end position="732"/>
    </location>
</feature>
<name>A0ABW5XPC9_9SPHI</name>
<sequence>MKANQFAHGARRAALLLTLLALGATNLQAQTADKPLYLDYTQPVETRVKDLISRMTLEEKAQYLNHVGPEIPRFAIKSDKWNQALHGVVWTRPTTMFPVSIALAATWNTKLIHQEATVISDEARAIYNGWHTDPNFQGEKKGLIYRTPVINISRNPYWGRINECFGEDPFLTGRVGVAYVRGLQGNDPKYLKLVSTLKHYAVNNVEKDRFSRSATVSERMLHEYWLPHFKDCIVEGNAQSVMASYNAINGIPNNINKLMLTDILKNSWGFKGFVVSDLGGVNTMVTGHEKGKMSYEEAVAQSINAGCDFSDKEFMQYIPIAVNKGLLTEAKLNESLSRVMRDRFLLGEFDPRERVPYSTIPVSVIGNAEHVALSLKVAQESMVLLTNKNGILPLDRNKIKTIAVIGPHANMFTAGGYSGKPIDAVNPLQGIKNRMAPGTEVLYAAGAEITPPRRNQPPFNKEEELQKAVDIAKKADVAILYIGTTLDVEAEGRDRTSLSLPGNQEELVKAVLAVNPRTIVVLMNAGPLTIPYVKDNAPAILEAWWPGEQGGNAIADALFGNINPGGKMPLTVYASEQQVPSQDEYDVTKGFTYMYLNGKPLFPFGHGLSYTSFTYSNLKLSAKQIKADGSITATVDVKNTGKVAGDEVVQLYVHDVAPSVKRPMKELRGFERITLAPGQTKKVTLTIPGSKLAFYDEKIHDFRVEAEPVDVMVGSSSDDIRLKSQFKVVAGK</sequence>
<dbReference type="PANTHER" id="PTHR42721:SF3">
    <property type="entry name" value="BETA-D-XYLOSIDASE 5-RELATED"/>
    <property type="match status" value="1"/>
</dbReference>
<dbReference type="SUPFAM" id="SSF51445">
    <property type="entry name" value="(Trans)glycosidases"/>
    <property type="match status" value="1"/>
</dbReference>
<dbReference type="InterPro" id="IPR013783">
    <property type="entry name" value="Ig-like_fold"/>
</dbReference>
<gene>
    <name evidence="6" type="ORF">ACFSYC_09120</name>
</gene>
<keyword evidence="7" id="KW-1185">Reference proteome</keyword>
<dbReference type="EMBL" id="JBHUON010000009">
    <property type="protein sequence ID" value="MFD2864846.1"/>
    <property type="molecule type" value="Genomic_DNA"/>
</dbReference>
<dbReference type="InterPro" id="IPR026891">
    <property type="entry name" value="Fn3-like"/>
</dbReference>
<evidence type="ECO:0000313" key="7">
    <source>
        <dbReference type="Proteomes" id="UP001597601"/>
    </source>
</evidence>
<dbReference type="Gene3D" id="3.20.20.300">
    <property type="entry name" value="Glycoside hydrolase, family 3, N-terminal domain"/>
    <property type="match status" value="1"/>
</dbReference>
<dbReference type="GO" id="GO:0016787">
    <property type="term" value="F:hydrolase activity"/>
    <property type="evidence" value="ECO:0007669"/>
    <property type="project" value="UniProtKB-KW"/>
</dbReference>
<comment type="caution">
    <text evidence="6">The sequence shown here is derived from an EMBL/GenBank/DDBJ whole genome shotgun (WGS) entry which is preliminary data.</text>
</comment>
<evidence type="ECO:0000256" key="4">
    <source>
        <dbReference type="SAM" id="SignalP"/>
    </source>
</evidence>
<dbReference type="InterPro" id="IPR017853">
    <property type="entry name" value="GH"/>
</dbReference>
<dbReference type="InterPro" id="IPR036881">
    <property type="entry name" value="Glyco_hydro_3_C_sf"/>
</dbReference>
<feature type="signal peptide" evidence="4">
    <location>
        <begin position="1"/>
        <end position="29"/>
    </location>
</feature>
<dbReference type="RefSeq" id="WP_377126071.1">
    <property type="nucleotide sequence ID" value="NZ_JBHUON010000009.1"/>
</dbReference>
<accession>A0ABW5XPC9</accession>
<protein>
    <submittedName>
        <fullName evidence="6">Glycoside hydrolase family 3 C-terminal domain-containing protein</fullName>
    </submittedName>
</protein>
<dbReference type="SUPFAM" id="SSF52279">
    <property type="entry name" value="Beta-D-glucan exohydrolase, C-terminal domain"/>
    <property type="match status" value="1"/>
</dbReference>
<dbReference type="SMART" id="SM01217">
    <property type="entry name" value="Fn3_like"/>
    <property type="match status" value="1"/>
</dbReference>
<dbReference type="InterPro" id="IPR044993">
    <property type="entry name" value="BXL"/>
</dbReference>
<evidence type="ECO:0000256" key="2">
    <source>
        <dbReference type="ARBA" id="ARBA00022729"/>
    </source>
</evidence>
<evidence type="ECO:0000259" key="5">
    <source>
        <dbReference type="SMART" id="SM01217"/>
    </source>
</evidence>
<dbReference type="PRINTS" id="PR00133">
    <property type="entry name" value="GLHYDRLASE3"/>
</dbReference>
<comment type="similarity">
    <text evidence="1">Belongs to the glycosyl hydrolase 3 family.</text>
</comment>
<keyword evidence="2 4" id="KW-0732">Signal</keyword>
<organism evidence="6 7">
    <name type="scientific">Mucilaginibacter antarcticus</name>
    <dbReference type="NCBI Taxonomy" id="1855725"/>
    <lineage>
        <taxon>Bacteria</taxon>
        <taxon>Pseudomonadati</taxon>
        <taxon>Bacteroidota</taxon>
        <taxon>Sphingobacteriia</taxon>
        <taxon>Sphingobacteriales</taxon>
        <taxon>Sphingobacteriaceae</taxon>
        <taxon>Mucilaginibacter</taxon>
    </lineage>
</organism>
<keyword evidence="3 6" id="KW-0378">Hydrolase</keyword>
<evidence type="ECO:0000256" key="1">
    <source>
        <dbReference type="ARBA" id="ARBA00005336"/>
    </source>
</evidence>
<dbReference type="Pfam" id="PF01915">
    <property type="entry name" value="Glyco_hydro_3_C"/>
    <property type="match status" value="1"/>
</dbReference>
<dbReference type="Pfam" id="PF00933">
    <property type="entry name" value="Glyco_hydro_3"/>
    <property type="match status" value="1"/>
</dbReference>
<dbReference type="InterPro" id="IPR036962">
    <property type="entry name" value="Glyco_hydro_3_N_sf"/>
</dbReference>
<evidence type="ECO:0000313" key="6">
    <source>
        <dbReference type="EMBL" id="MFD2864846.1"/>
    </source>
</evidence>
<dbReference type="InterPro" id="IPR001764">
    <property type="entry name" value="Glyco_hydro_3_N"/>
</dbReference>
<dbReference type="Gene3D" id="2.60.40.10">
    <property type="entry name" value="Immunoglobulins"/>
    <property type="match status" value="1"/>
</dbReference>
<proteinExistence type="inferred from homology"/>
<dbReference type="PANTHER" id="PTHR42721">
    <property type="entry name" value="SUGAR HYDROLASE-RELATED"/>
    <property type="match status" value="1"/>
</dbReference>
<dbReference type="Proteomes" id="UP001597601">
    <property type="component" value="Unassembled WGS sequence"/>
</dbReference>